<dbReference type="PROSITE" id="PS50846">
    <property type="entry name" value="HMA_2"/>
    <property type="match status" value="1"/>
</dbReference>
<protein>
    <submittedName>
        <fullName evidence="3">Heavy-metal-associated domain-containing protein</fullName>
    </submittedName>
</protein>
<dbReference type="SUPFAM" id="SSF55008">
    <property type="entry name" value="HMA, heavy metal-associated domain"/>
    <property type="match status" value="1"/>
</dbReference>
<organism evidence="3">
    <name type="scientific">Desulfobacca acetoxidans</name>
    <dbReference type="NCBI Taxonomy" id="60893"/>
    <lineage>
        <taxon>Bacteria</taxon>
        <taxon>Pseudomonadati</taxon>
        <taxon>Thermodesulfobacteriota</taxon>
        <taxon>Desulfobaccia</taxon>
        <taxon>Desulfobaccales</taxon>
        <taxon>Desulfobaccaceae</taxon>
        <taxon>Desulfobacca</taxon>
    </lineage>
</organism>
<gene>
    <name evidence="3" type="ORF">ENV52_02215</name>
</gene>
<dbReference type="EMBL" id="DTGR01000033">
    <property type="protein sequence ID" value="HHS28502.1"/>
    <property type="molecule type" value="Genomic_DNA"/>
</dbReference>
<evidence type="ECO:0000313" key="3">
    <source>
        <dbReference type="EMBL" id="HHS28502.1"/>
    </source>
</evidence>
<dbReference type="AlphaFoldDB" id="A0A7V6A1E7"/>
<dbReference type="InterPro" id="IPR017969">
    <property type="entry name" value="Heavy-metal-associated_CS"/>
</dbReference>
<proteinExistence type="predicted"/>
<dbReference type="Pfam" id="PF00403">
    <property type="entry name" value="HMA"/>
    <property type="match status" value="1"/>
</dbReference>
<evidence type="ECO:0000256" key="1">
    <source>
        <dbReference type="ARBA" id="ARBA00022723"/>
    </source>
</evidence>
<feature type="domain" description="HMA" evidence="2">
    <location>
        <begin position="1"/>
        <end position="64"/>
    </location>
</feature>
<accession>A0A7V6A1E7</accession>
<dbReference type="GO" id="GO:0046872">
    <property type="term" value="F:metal ion binding"/>
    <property type="evidence" value="ECO:0007669"/>
    <property type="project" value="UniProtKB-KW"/>
</dbReference>
<reference evidence="3" key="1">
    <citation type="journal article" date="2020" name="mSystems">
        <title>Genome- and Community-Level Interaction Insights into Carbon Utilization and Element Cycling Functions of Hydrothermarchaeota in Hydrothermal Sediment.</title>
        <authorList>
            <person name="Zhou Z."/>
            <person name="Liu Y."/>
            <person name="Xu W."/>
            <person name="Pan J."/>
            <person name="Luo Z.H."/>
            <person name="Li M."/>
        </authorList>
    </citation>
    <scope>NUCLEOTIDE SEQUENCE [LARGE SCALE GENOMIC DNA]</scope>
    <source>
        <strain evidence="3">SpSt-767</strain>
    </source>
</reference>
<comment type="caution">
    <text evidence="3">The sequence shown here is derived from an EMBL/GenBank/DDBJ whole genome shotgun (WGS) entry which is preliminary data.</text>
</comment>
<dbReference type="Gene3D" id="3.30.70.100">
    <property type="match status" value="1"/>
</dbReference>
<dbReference type="InterPro" id="IPR036163">
    <property type="entry name" value="HMA_dom_sf"/>
</dbReference>
<name>A0A7V6A1E7_9BACT</name>
<dbReference type="InterPro" id="IPR006121">
    <property type="entry name" value="HMA_dom"/>
</dbReference>
<dbReference type="CDD" id="cd00371">
    <property type="entry name" value="HMA"/>
    <property type="match status" value="1"/>
</dbReference>
<evidence type="ECO:0000259" key="2">
    <source>
        <dbReference type="PROSITE" id="PS50846"/>
    </source>
</evidence>
<dbReference type="PROSITE" id="PS01047">
    <property type="entry name" value="HMA_1"/>
    <property type="match status" value="1"/>
</dbReference>
<keyword evidence="1" id="KW-0479">Metal-binding</keyword>
<sequence>MEIMVKGMSCGHCAAAVTKALEALPGVSEVKVDLATGRVSFASDNPISPEELSRAITAAGYELAPVMKGAPVARD</sequence>